<gene>
    <name evidence="2" type="ORF">AVEN_200663_1</name>
</gene>
<accession>A0A4Y2L6P9</accession>
<keyword evidence="3" id="KW-1185">Reference proteome</keyword>
<dbReference type="Proteomes" id="UP000499080">
    <property type="component" value="Unassembled WGS sequence"/>
</dbReference>
<organism evidence="2 3">
    <name type="scientific">Araneus ventricosus</name>
    <name type="common">Orbweaver spider</name>
    <name type="synonym">Epeira ventricosa</name>
    <dbReference type="NCBI Taxonomy" id="182803"/>
    <lineage>
        <taxon>Eukaryota</taxon>
        <taxon>Metazoa</taxon>
        <taxon>Ecdysozoa</taxon>
        <taxon>Arthropoda</taxon>
        <taxon>Chelicerata</taxon>
        <taxon>Arachnida</taxon>
        <taxon>Araneae</taxon>
        <taxon>Araneomorphae</taxon>
        <taxon>Entelegynae</taxon>
        <taxon>Araneoidea</taxon>
        <taxon>Araneidae</taxon>
        <taxon>Araneus</taxon>
    </lineage>
</organism>
<proteinExistence type="predicted"/>
<dbReference type="Pfam" id="PF21056">
    <property type="entry name" value="ZSWIM1-3_RNaseH-like"/>
    <property type="match status" value="1"/>
</dbReference>
<dbReference type="AlphaFoldDB" id="A0A4Y2L6P9"/>
<evidence type="ECO:0000313" key="3">
    <source>
        <dbReference type="Proteomes" id="UP000499080"/>
    </source>
</evidence>
<dbReference type="InterPro" id="IPR048324">
    <property type="entry name" value="ZSWIM1-3_RNaseH-like"/>
</dbReference>
<evidence type="ECO:0000313" key="2">
    <source>
        <dbReference type="EMBL" id="GBN10202.1"/>
    </source>
</evidence>
<feature type="domain" description="ZSWIM1/3 RNaseH-like" evidence="1">
    <location>
        <begin position="184"/>
        <end position="281"/>
    </location>
</feature>
<dbReference type="EMBL" id="BGPR01005440">
    <property type="protein sequence ID" value="GBN10202.1"/>
    <property type="molecule type" value="Genomic_DNA"/>
</dbReference>
<sequence>MFSYFYGQQVVESSFEYHGEKIMSSKASTLHSPCLNAKSETSSIPDKQLYSSVLKKEVVINSVYSILKNTIDLEKPISKQRNGGGAISKLSLKCKAYRESSLSHDLYSKHVGTLNCSLMQHSSRKVVYPKKCDKCLNTYKTRASFSYHKHKCNEIKLPELQNYTTLYGPSDLDNLPTCQTSFALGFQTEYQRDMLVSNSDKILCIDSTHKTNQYDLYLINLIVPDKYGKGCAVAHFITDYLDVNVMICLFSNLKIKIPDLNVNCIMTDNDQNTFEAFNAVFGPSIRHLLRKWHVLRSWSRQLHAKVSDKQLVKEMNLRLSELLDIKEKDAFVKFLVEFENAYLSKSPGFVDYFKKHYCNRVQLWSASYRNFPRASTDTNNYFESFHNQLKTVYFQRKLNRHIDRLVRTVLDI</sequence>
<evidence type="ECO:0000259" key="1">
    <source>
        <dbReference type="Pfam" id="PF21056"/>
    </source>
</evidence>
<name>A0A4Y2L6P9_ARAVE</name>
<comment type="caution">
    <text evidence="2">The sequence shown here is derived from an EMBL/GenBank/DDBJ whole genome shotgun (WGS) entry which is preliminary data.</text>
</comment>
<dbReference type="PANTHER" id="PTHR33977">
    <property type="entry name" value="ZINC ION BINDING PROTEIN"/>
    <property type="match status" value="1"/>
</dbReference>
<dbReference type="OrthoDB" id="6427366at2759"/>
<protein>
    <recommendedName>
        <fullName evidence="1">ZSWIM1/3 RNaseH-like domain-containing protein</fullName>
    </recommendedName>
</protein>
<dbReference type="PANTHER" id="PTHR33977:SF1">
    <property type="entry name" value="ZINC ION BINDING PROTEIN"/>
    <property type="match status" value="1"/>
</dbReference>
<reference evidence="2 3" key="1">
    <citation type="journal article" date="2019" name="Sci. Rep.">
        <title>Orb-weaving spider Araneus ventricosus genome elucidates the spidroin gene catalogue.</title>
        <authorList>
            <person name="Kono N."/>
            <person name="Nakamura H."/>
            <person name="Ohtoshi R."/>
            <person name="Moran D.A.P."/>
            <person name="Shinohara A."/>
            <person name="Yoshida Y."/>
            <person name="Fujiwara M."/>
            <person name="Mori M."/>
            <person name="Tomita M."/>
            <person name="Arakawa K."/>
        </authorList>
    </citation>
    <scope>NUCLEOTIDE SEQUENCE [LARGE SCALE GENOMIC DNA]</scope>
</reference>